<dbReference type="GO" id="GO:0055070">
    <property type="term" value="P:copper ion homeostasis"/>
    <property type="evidence" value="ECO:0007669"/>
    <property type="project" value="TreeGrafter"/>
</dbReference>
<dbReference type="Gene3D" id="3.40.1110.10">
    <property type="entry name" value="Calcium-transporting ATPase, cytoplasmic domain N"/>
    <property type="match status" value="1"/>
</dbReference>
<dbReference type="GO" id="GO:0016887">
    <property type="term" value="F:ATP hydrolysis activity"/>
    <property type="evidence" value="ECO:0007669"/>
    <property type="project" value="InterPro"/>
</dbReference>
<dbReference type="SFLD" id="SFLDG00002">
    <property type="entry name" value="C1.7:_P-type_atpase_like"/>
    <property type="match status" value="1"/>
</dbReference>
<dbReference type="AlphaFoldDB" id="B1X475"/>
<name>B1X475_PAUCH</name>
<dbReference type="SUPFAM" id="SSF55008">
    <property type="entry name" value="HMA, heavy metal-associated domain"/>
    <property type="match status" value="1"/>
</dbReference>
<evidence type="ECO:0000259" key="11">
    <source>
        <dbReference type="PROSITE" id="PS50846"/>
    </source>
</evidence>
<protein>
    <submittedName>
        <fullName evidence="12">Putative P-type ATPase transporter for copper</fullName>
    </submittedName>
</protein>
<dbReference type="InterPro" id="IPR044492">
    <property type="entry name" value="P_typ_ATPase_HD_dom"/>
</dbReference>
<dbReference type="PANTHER" id="PTHR43520:SF19">
    <property type="entry name" value="COPPER-TRANSPORTING ATPASE PAA2, CHLOROPLASTIC"/>
    <property type="match status" value="1"/>
</dbReference>
<accession>B1X475</accession>
<dbReference type="Gene3D" id="3.40.50.1000">
    <property type="entry name" value="HAD superfamily/HAD-like"/>
    <property type="match status" value="1"/>
</dbReference>
<feature type="transmembrane region" description="Helical" evidence="10">
    <location>
        <begin position="416"/>
        <end position="449"/>
    </location>
</feature>
<dbReference type="PRINTS" id="PR00119">
    <property type="entry name" value="CATATPASE"/>
</dbReference>
<evidence type="ECO:0000256" key="7">
    <source>
        <dbReference type="ARBA" id="ARBA00022967"/>
    </source>
</evidence>
<evidence type="ECO:0000256" key="10">
    <source>
        <dbReference type="RuleBase" id="RU362081"/>
    </source>
</evidence>
<keyword evidence="7" id="KW-1278">Translocase</keyword>
<dbReference type="GO" id="GO:0005524">
    <property type="term" value="F:ATP binding"/>
    <property type="evidence" value="ECO:0007669"/>
    <property type="project" value="UniProtKB-UniRule"/>
</dbReference>
<dbReference type="EMBL" id="CP000815">
    <property type="protein sequence ID" value="ACB42744.1"/>
    <property type="molecule type" value="Genomic_DNA"/>
</dbReference>
<dbReference type="InterPro" id="IPR036163">
    <property type="entry name" value="HMA_dom_sf"/>
</dbReference>
<geneLocation type="organellar chromatophore" evidence="12"/>
<evidence type="ECO:0000256" key="3">
    <source>
        <dbReference type="ARBA" id="ARBA00022692"/>
    </source>
</evidence>
<feature type="transmembrane region" description="Helical" evidence="10">
    <location>
        <begin position="184"/>
        <end position="203"/>
    </location>
</feature>
<feature type="transmembrane region" description="Helical" evidence="10">
    <location>
        <begin position="209"/>
        <end position="227"/>
    </location>
</feature>
<organism evidence="12">
    <name type="scientific">Paulinella chromatophora</name>
    <dbReference type="NCBI Taxonomy" id="39717"/>
    <lineage>
        <taxon>Eukaryota</taxon>
        <taxon>Sar</taxon>
        <taxon>Rhizaria</taxon>
        <taxon>Cercozoa</taxon>
        <taxon>Imbricatea</taxon>
        <taxon>Silicofilosea</taxon>
        <taxon>Euglyphida</taxon>
        <taxon>Paulinellidae</taxon>
        <taxon>Paulinella</taxon>
    </lineage>
</organism>
<keyword evidence="4 10" id="KW-0479">Metal-binding</keyword>
<dbReference type="SUPFAM" id="SSF81653">
    <property type="entry name" value="Calcium ATPase, transduction domain A"/>
    <property type="match status" value="1"/>
</dbReference>
<evidence type="ECO:0000256" key="8">
    <source>
        <dbReference type="ARBA" id="ARBA00022989"/>
    </source>
</evidence>
<keyword evidence="8 10" id="KW-1133">Transmembrane helix</keyword>
<evidence type="ECO:0000256" key="6">
    <source>
        <dbReference type="ARBA" id="ARBA00022840"/>
    </source>
</evidence>
<dbReference type="PROSITE" id="PS50846">
    <property type="entry name" value="HMA_2"/>
    <property type="match status" value="1"/>
</dbReference>
<feature type="domain" description="HMA" evidence="11">
    <location>
        <begin position="20"/>
        <end position="94"/>
    </location>
</feature>
<dbReference type="Gene3D" id="2.70.150.10">
    <property type="entry name" value="Calcium-transporting ATPase, cytoplasmic transduction domain A"/>
    <property type="match status" value="1"/>
</dbReference>
<dbReference type="NCBIfam" id="TIGR01525">
    <property type="entry name" value="ATPase-IB_hvy"/>
    <property type="match status" value="1"/>
</dbReference>
<dbReference type="NCBIfam" id="TIGR01494">
    <property type="entry name" value="ATPase_P-type"/>
    <property type="match status" value="2"/>
</dbReference>
<feature type="transmembrane region" description="Helical" evidence="10">
    <location>
        <begin position="749"/>
        <end position="768"/>
    </location>
</feature>
<dbReference type="InterPro" id="IPR036412">
    <property type="entry name" value="HAD-like_sf"/>
</dbReference>
<keyword evidence="12" id="KW-0934">Plastid</keyword>
<comment type="similarity">
    <text evidence="2 10">Belongs to the cation transport ATPase (P-type) (TC 3.A.3) family. Type IB subfamily.</text>
</comment>
<feature type="transmembrane region" description="Helical" evidence="10">
    <location>
        <begin position="362"/>
        <end position="384"/>
    </location>
</feature>
<dbReference type="InterPro" id="IPR006121">
    <property type="entry name" value="HMA_dom"/>
</dbReference>
<dbReference type="GO" id="GO:0016020">
    <property type="term" value="C:membrane"/>
    <property type="evidence" value="ECO:0007669"/>
    <property type="project" value="UniProtKB-SubCell"/>
</dbReference>
<feature type="transmembrane region" description="Helical" evidence="10">
    <location>
        <begin position="143"/>
        <end position="163"/>
    </location>
</feature>
<dbReference type="Pfam" id="PF00702">
    <property type="entry name" value="Hydrolase"/>
    <property type="match status" value="1"/>
</dbReference>
<sequence>MINSTITDSLTPKVSRTSLKSILLEVEGMKCGGCVRIVEKRLLENPGVRQASVNLLNRTAWVELDFQEKFTIENEKSIHSLLIDSLSSIGFTARIRQDSPSPFFHRDYFGQHTWWEQWRQLIIALLLLVFSVVGHLAEGSNTTLLGTLWFHALITTIALAGPGRQILIHGFQTALFGMPSMDTLVGLGVGSAYIASLVAWLWPQVGWQCFFNEPVMLLGFVLLGHFLEERARFRTGYALEQMVSLQPQTALMVLGEGIVRSIGVGNLMPRDQVQILPGDRIPVDGKVISGISAIDTSSLTGEPVPIQAEPGIHLSAGSLNLEATIIIEVEKSGNATDLARIIRLVEQAQSRKAPIQRLADNIAGRFSIVVIMLAITTFIFWWQIGVRIWPEVMLSAPSVHMHGAHMALGAGAETSFALALQLAIAVLVVACPCALGLATPTVITVASGLAARRGWLFRGGDVLETAARVQHVIFDKTGTLTLGRPMVSSVELVCNREIQNSISQPESYNATTILGMAASMEQQSRHPLAHALLCESQRLGISLNNPIDCRTQIGSGLEGHLESEGGLLRVGRPEWLQSEGVQISSKVFERLGSLIHQGASVIGVALDQYLLALVTIEDQIRPDALEALIKLRAMGINLGVLSGDGQRSVEQLAYYLDLNESELAWELLPKQKLEHILLHHQYIGLVAMVGDGINDAPALAAADLGIAVGTGTQIAQDSADLVILGDRLVDVALVLQFARRTMNKVRQNLVWAFGYNLIALPLAAGILLPHQGILLSPPLAAILMAFSSITVVLNALKLHAPI</sequence>
<dbReference type="SFLD" id="SFLDS00003">
    <property type="entry name" value="Haloacid_Dehalogenase"/>
    <property type="match status" value="1"/>
</dbReference>
<evidence type="ECO:0000313" key="12">
    <source>
        <dbReference type="EMBL" id="ACB42744.1"/>
    </source>
</evidence>
<dbReference type="GeneID" id="6481958"/>
<feature type="transmembrane region" description="Helical" evidence="10">
    <location>
        <begin position="774"/>
        <end position="796"/>
    </location>
</feature>
<dbReference type="Gene3D" id="3.30.70.100">
    <property type="match status" value="1"/>
</dbReference>
<evidence type="ECO:0000256" key="5">
    <source>
        <dbReference type="ARBA" id="ARBA00022741"/>
    </source>
</evidence>
<dbReference type="SUPFAM" id="SSF81660">
    <property type="entry name" value="Metal cation-transporting ATPase, ATP-binding domain N"/>
    <property type="match status" value="1"/>
</dbReference>
<dbReference type="InterPro" id="IPR059000">
    <property type="entry name" value="ATPase_P-type_domA"/>
</dbReference>
<dbReference type="GO" id="GO:0043682">
    <property type="term" value="F:P-type divalent copper transporter activity"/>
    <property type="evidence" value="ECO:0007669"/>
    <property type="project" value="TreeGrafter"/>
</dbReference>
<dbReference type="InterPro" id="IPR023299">
    <property type="entry name" value="ATPase_P-typ_cyto_dom_N"/>
</dbReference>
<evidence type="ECO:0000256" key="4">
    <source>
        <dbReference type="ARBA" id="ARBA00022723"/>
    </source>
</evidence>
<dbReference type="InterPro" id="IPR017969">
    <property type="entry name" value="Heavy-metal-associated_CS"/>
</dbReference>
<reference evidence="12" key="1">
    <citation type="submission" date="2007-08" db="EMBL/GenBank/DDBJ databases">
        <authorList>
            <person name="Gloeckner G."/>
            <person name="Nowack E."/>
            <person name="Melkonian M."/>
        </authorList>
    </citation>
    <scope>NUCLEOTIDE SEQUENCE</scope>
</reference>
<comment type="subcellular location">
    <subcellularLocation>
        <location evidence="1">Membrane</location>
        <topology evidence="1">Multi-pass membrane protein</topology>
    </subcellularLocation>
</comment>
<dbReference type="FunFam" id="2.70.150.10:FF:000002">
    <property type="entry name" value="Copper-transporting ATPase 1, putative"/>
    <property type="match status" value="1"/>
</dbReference>
<feature type="transmembrane region" description="Helical" evidence="10">
    <location>
        <begin position="121"/>
        <end position="137"/>
    </location>
</feature>
<keyword evidence="3 10" id="KW-0812">Transmembrane</keyword>
<evidence type="ECO:0000256" key="1">
    <source>
        <dbReference type="ARBA" id="ARBA00004141"/>
    </source>
</evidence>
<dbReference type="Pfam" id="PF00122">
    <property type="entry name" value="E1-E2_ATPase"/>
    <property type="match status" value="1"/>
</dbReference>
<keyword evidence="5 10" id="KW-0547">Nucleotide-binding</keyword>
<reference evidence="12" key="2">
    <citation type="journal article" date="2008" name="Curr. Biol.">
        <title>Chromatophore genome sequence of Paulinella sheds light on acquisition of photosynthesis by eukaryotes.</title>
        <authorList>
            <person name="Nowack E.C.M."/>
            <person name="Melkonian M."/>
            <person name="Gloeckner G."/>
        </authorList>
    </citation>
    <scope>NUCLEOTIDE SEQUENCE [LARGE SCALE GENOMIC DNA]</scope>
</reference>
<dbReference type="PANTHER" id="PTHR43520">
    <property type="entry name" value="ATP7, ISOFORM B"/>
    <property type="match status" value="1"/>
</dbReference>
<dbReference type="SUPFAM" id="SSF81665">
    <property type="entry name" value="Calcium ATPase, transmembrane domain M"/>
    <property type="match status" value="1"/>
</dbReference>
<evidence type="ECO:0000256" key="9">
    <source>
        <dbReference type="ARBA" id="ARBA00023136"/>
    </source>
</evidence>
<dbReference type="GO" id="GO:0005507">
    <property type="term" value="F:copper ion binding"/>
    <property type="evidence" value="ECO:0007669"/>
    <property type="project" value="TreeGrafter"/>
</dbReference>
<dbReference type="InterPro" id="IPR023214">
    <property type="entry name" value="HAD_sf"/>
</dbReference>
<dbReference type="Pfam" id="PF00403">
    <property type="entry name" value="HMA"/>
    <property type="match status" value="1"/>
</dbReference>
<dbReference type="PROSITE" id="PS01047">
    <property type="entry name" value="HMA_1"/>
    <property type="match status" value="1"/>
</dbReference>
<dbReference type="InterPro" id="IPR008250">
    <property type="entry name" value="ATPase_P-typ_transduc_dom_A_sf"/>
</dbReference>
<dbReference type="InterPro" id="IPR023298">
    <property type="entry name" value="ATPase_P-typ_TM_dom_sf"/>
</dbReference>
<keyword evidence="9 10" id="KW-0472">Membrane</keyword>
<dbReference type="SUPFAM" id="SSF56784">
    <property type="entry name" value="HAD-like"/>
    <property type="match status" value="1"/>
</dbReference>
<dbReference type="InterPro" id="IPR001757">
    <property type="entry name" value="P_typ_ATPase"/>
</dbReference>
<dbReference type="SFLD" id="SFLDF00027">
    <property type="entry name" value="p-type_atpase"/>
    <property type="match status" value="1"/>
</dbReference>
<proteinExistence type="inferred from homology"/>
<dbReference type="RefSeq" id="YP_002048954.1">
    <property type="nucleotide sequence ID" value="NC_011087.1"/>
</dbReference>
<evidence type="ECO:0000256" key="2">
    <source>
        <dbReference type="ARBA" id="ARBA00006024"/>
    </source>
</evidence>
<dbReference type="InterPro" id="IPR027256">
    <property type="entry name" value="P-typ_ATPase_IB"/>
</dbReference>
<keyword evidence="6 10" id="KW-0067">ATP-binding</keyword>
<dbReference type="PROSITE" id="PS00154">
    <property type="entry name" value="ATPASE_E1_E2"/>
    <property type="match status" value="1"/>
</dbReference>
<gene>
    <name evidence="12" type="ordered locus">PCC_0303</name>
</gene>
<dbReference type="CDD" id="cd00371">
    <property type="entry name" value="HMA"/>
    <property type="match status" value="1"/>
</dbReference>
<dbReference type="InterPro" id="IPR018303">
    <property type="entry name" value="ATPase_P-typ_P_site"/>
</dbReference>